<feature type="transmembrane region" description="Helical" evidence="6">
    <location>
        <begin position="214"/>
        <end position="232"/>
    </location>
</feature>
<reference evidence="8" key="1">
    <citation type="submission" date="2018-07" db="EMBL/GenBank/DDBJ databases">
        <authorList>
            <person name="Quirk P.G."/>
            <person name="Krulwich T.A."/>
        </authorList>
    </citation>
    <scope>NUCLEOTIDE SEQUENCE</scope>
    <source>
        <strain evidence="8">Anand</strain>
    </source>
</reference>
<keyword evidence="5 6" id="KW-0472">Membrane</keyword>
<gene>
    <name evidence="7" type="ORF">TAT_000125400</name>
    <name evidence="8" type="ORF">TAV_000125500</name>
</gene>
<comment type="similarity">
    <text evidence="2 6">Belongs to the BI1 family.</text>
</comment>
<evidence type="ECO:0000256" key="3">
    <source>
        <dbReference type="ARBA" id="ARBA00022692"/>
    </source>
</evidence>
<feature type="transmembrane region" description="Helical" evidence="6">
    <location>
        <begin position="36"/>
        <end position="53"/>
    </location>
</feature>
<dbReference type="EMBL" id="UIVT01000002">
    <property type="protein sequence ID" value="SVP90545.1"/>
    <property type="molecule type" value="Genomic_DNA"/>
</dbReference>
<dbReference type="PANTHER" id="PTHR23291:SF32">
    <property type="entry name" value="BAX INHIBITOR 1"/>
    <property type="match status" value="1"/>
</dbReference>
<evidence type="ECO:0000256" key="6">
    <source>
        <dbReference type="RuleBase" id="RU004379"/>
    </source>
</evidence>
<feature type="transmembrane region" description="Helical" evidence="6">
    <location>
        <begin position="120"/>
        <end position="141"/>
    </location>
</feature>
<evidence type="ECO:0000256" key="5">
    <source>
        <dbReference type="ARBA" id="ARBA00023136"/>
    </source>
</evidence>
<keyword evidence="3 6" id="KW-0812">Transmembrane</keyword>
<sequence length="244" mass="27907">MDNFTKFNTGRPYFNVNTILDFAPLTEPQKVHLTKVYTTLALSALVTFLSVVINGPWALLHPLFGVLSVLGSLFYIIFTKTSRNDSNYKRLVALLFFSLGLGITYRNYVLQAFAFNPEIVTTALMGSIGIFGSFSLASLFMKTRTAMYLGALIFSLSNYIMMVNFANYFFRSKFVNNVTLILGLFLFVGYIAFDTQMVLKEVKNGNEDYIYHAMMLYYDLFALFLELLIYLMEKEKSKSKKDKN</sequence>
<feature type="transmembrane region" description="Helical" evidence="6">
    <location>
        <begin position="148"/>
        <end position="168"/>
    </location>
</feature>
<evidence type="ECO:0000313" key="8">
    <source>
        <dbReference type="EMBL" id="SVP91055.1"/>
    </source>
</evidence>
<evidence type="ECO:0000256" key="1">
    <source>
        <dbReference type="ARBA" id="ARBA00004141"/>
    </source>
</evidence>
<evidence type="ECO:0000256" key="2">
    <source>
        <dbReference type="ARBA" id="ARBA00010350"/>
    </source>
</evidence>
<accession>A0A3B0MMQ5</accession>
<proteinExistence type="inferred from homology"/>
<comment type="subcellular location">
    <subcellularLocation>
        <location evidence="1">Membrane</location>
        <topology evidence="1">Multi-pass membrane protein</topology>
    </subcellularLocation>
</comment>
<dbReference type="GO" id="GO:0016020">
    <property type="term" value="C:membrane"/>
    <property type="evidence" value="ECO:0007669"/>
    <property type="project" value="UniProtKB-SubCell"/>
</dbReference>
<keyword evidence="4 6" id="KW-1133">Transmembrane helix</keyword>
<dbReference type="Pfam" id="PF01027">
    <property type="entry name" value="Bax1-I"/>
    <property type="match status" value="1"/>
</dbReference>
<protein>
    <submittedName>
        <fullName evidence="8">Apoptosis inhibitor, Bax-1 homologue, putative</fullName>
    </submittedName>
</protein>
<dbReference type="CDD" id="cd10430">
    <property type="entry name" value="BI-1"/>
    <property type="match status" value="1"/>
</dbReference>
<evidence type="ECO:0000256" key="4">
    <source>
        <dbReference type="ARBA" id="ARBA00022989"/>
    </source>
</evidence>
<feature type="transmembrane region" description="Helical" evidence="6">
    <location>
        <begin position="59"/>
        <end position="78"/>
    </location>
</feature>
<name>A0A3B0MMQ5_THEAN</name>
<dbReference type="AlphaFoldDB" id="A0A3B0MMQ5"/>
<feature type="transmembrane region" description="Helical" evidence="6">
    <location>
        <begin position="90"/>
        <end position="108"/>
    </location>
</feature>
<dbReference type="VEuPathDB" id="PiroplasmaDB:TA15840"/>
<organism evidence="8">
    <name type="scientific">Theileria annulata</name>
    <dbReference type="NCBI Taxonomy" id="5874"/>
    <lineage>
        <taxon>Eukaryota</taxon>
        <taxon>Sar</taxon>
        <taxon>Alveolata</taxon>
        <taxon>Apicomplexa</taxon>
        <taxon>Aconoidasida</taxon>
        <taxon>Piroplasmida</taxon>
        <taxon>Theileriidae</taxon>
        <taxon>Theileria</taxon>
    </lineage>
</organism>
<dbReference type="PANTHER" id="PTHR23291">
    <property type="entry name" value="BAX INHIBITOR-RELATED"/>
    <property type="match status" value="1"/>
</dbReference>
<dbReference type="EMBL" id="UIVS01000002">
    <property type="protein sequence ID" value="SVP91055.1"/>
    <property type="molecule type" value="Genomic_DNA"/>
</dbReference>
<dbReference type="InterPro" id="IPR006214">
    <property type="entry name" value="Bax_inhibitor_1-related"/>
</dbReference>
<evidence type="ECO:0000313" key="7">
    <source>
        <dbReference type="EMBL" id="SVP90545.1"/>
    </source>
</evidence>
<feature type="transmembrane region" description="Helical" evidence="6">
    <location>
        <begin position="174"/>
        <end position="193"/>
    </location>
</feature>